<gene>
    <name evidence="1" type="ORF">EVEC_LOCUS6075</name>
</gene>
<reference evidence="1 2" key="2">
    <citation type="submission" date="2018-10" db="EMBL/GenBank/DDBJ databases">
        <authorList>
            <consortium name="Pathogen Informatics"/>
        </authorList>
    </citation>
    <scope>NUCLEOTIDE SEQUENCE [LARGE SCALE GENOMIC DNA]</scope>
</reference>
<evidence type="ECO:0000313" key="1">
    <source>
        <dbReference type="EMBL" id="VDD91324.1"/>
    </source>
</evidence>
<dbReference type="AlphaFoldDB" id="A0A0N4V836"/>
<evidence type="ECO:0000313" key="2">
    <source>
        <dbReference type="Proteomes" id="UP000274131"/>
    </source>
</evidence>
<proteinExistence type="predicted"/>
<protein>
    <submittedName>
        <fullName evidence="3">RWD domain-containing protein</fullName>
    </submittedName>
</protein>
<dbReference type="WBParaSite" id="EVEC_0000650101-mRNA-1">
    <property type="protein sequence ID" value="EVEC_0000650101-mRNA-1"/>
    <property type="gene ID" value="EVEC_0000650101"/>
</dbReference>
<dbReference type="Proteomes" id="UP000274131">
    <property type="component" value="Unassembled WGS sequence"/>
</dbReference>
<reference evidence="3" key="1">
    <citation type="submission" date="2017-02" db="UniProtKB">
        <authorList>
            <consortium name="WormBaseParasite"/>
        </authorList>
    </citation>
    <scope>IDENTIFICATION</scope>
</reference>
<organism evidence="3">
    <name type="scientific">Enterobius vermicularis</name>
    <name type="common">Human pinworm</name>
    <dbReference type="NCBI Taxonomy" id="51028"/>
    <lineage>
        <taxon>Eukaryota</taxon>
        <taxon>Metazoa</taxon>
        <taxon>Ecdysozoa</taxon>
        <taxon>Nematoda</taxon>
        <taxon>Chromadorea</taxon>
        <taxon>Rhabditida</taxon>
        <taxon>Spirurina</taxon>
        <taxon>Oxyuridomorpha</taxon>
        <taxon>Oxyuroidea</taxon>
        <taxon>Oxyuridae</taxon>
        <taxon>Enterobius</taxon>
    </lineage>
</organism>
<sequence length="102" mass="11855">MKKIKKIDTFAPDVVESSFVLLMVYDEAYPADPKLTVRGDCGQRDQVKDNKSIRVYVRYGGGEGRGVTTEEKEKEEKDWEEELQKEEEAYCMQRTTAVERQQ</sequence>
<dbReference type="EMBL" id="UXUI01008370">
    <property type="protein sequence ID" value="VDD91324.1"/>
    <property type="molecule type" value="Genomic_DNA"/>
</dbReference>
<name>A0A0N4V836_ENTVE</name>
<keyword evidence="2" id="KW-1185">Reference proteome</keyword>
<accession>A0A0N4V836</accession>
<evidence type="ECO:0000313" key="3">
    <source>
        <dbReference type="WBParaSite" id="EVEC_0000650101-mRNA-1"/>
    </source>
</evidence>